<dbReference type="EC" id="2.3.1.188" evidence="4"/>
<gene>
    <name evidence="4" type="primary">TAX10</name>
    <name evidence="4" type="ORF">AXF42_Ash004234</name>
</gene>
<protein>
    <submittedName>
        <fullName evidence="4">3'-N-debenzoyl-2'-deoxytaxol N-benzoyltransferase</fullName>
        <ecNumber evidence="4">2.3.1.188</ecNumber>
    </submittedName>
</protein>
<reference evidence="4 5" key="1">
    <citation type="journal article" date="2017" name="Nature">
        <title>The Apostasia genome and the evolution of orchids.</title>
        <authorList>
            <person name="Zhang G.Q."/>
            <person name="Liu K.W."/>
            <person name="Li Z."/>
            <person name="Lohaus R."/>
            <person name="Hsiao Y.Y."/>
            <person name="Niu S.C."/>
            <person name="Wang J.Y."/>
            <person name="Lin Y.C."/>
            <person name="Xu Q."/>
            <person name="Chen L.J."/>
            <person name="Yoshida K."/>
            <person name="Fujiwara S."/>
            <person name="Wang Z.W."/>
            <person name="Zhang Y.Q."/>
            <person name="Mitsuda N."/>
            <person name="Wang M."/>
            <person name="Liu G.H."/>
            <person name="Pecoraro L."/>
            <person name="Huang H.X."/>
            <person name="Xiao X.J."/>
            <person name="Lin M."/>
            <person name="Wu X.Y."/>
            <person name="Wu W.L."/>
            <person name="Chen Y.Y."/>
            <person name="Chang S.B."/>
            <person name="Sakamoto S."/>
            <person name="Ohme-Takagi M."/>
            <person name="Yagi M."/>
            <person name="Zeng S.J."/>
            <person name="Shen C.Y."/>
            <person name="Yeh C.M."/>
            <person name="Luo Y.B."/>
            <person name="Tsai W.C."/>
            <person name="Van de Peer Y."/>
            <person name="Liu Z.J."/>
        </authorList>
    </citation>
    <scope>NUCLEOTIDE SEQUENCE [LARGE SCALE GENOMIC DNA]</scope>
    <source>
        <strain evidence="5">cv. Shenzhen</strain>
        <tissue evidence="4">Stem</tissue>
    </source>
</reference>
<keyword evidence="2 4" id="KW-0808">Transferase</keyword>
<dbReference type="Proteomes" id="UP000236161">
    <property type="component" value="Unassembled WGS sequence"/>
</dbReference>
<organism evidence="4 5">
    <name type="scientific">Apostasia shenzhenica</name>
    <dbReference type="NCBI Taxonomy" id="1088818"/>
    <lineage>
        <taxon>Eukaryota</taxon>
        <taxon>Viridiplantae</taxon>
        <taxon>Streptophyta</taxon>
        <taxon>Embryophyta</taxon>
        <taxon>Tracheophyta</taxon>
        <taxon>Spermatophyta</taxon>
        <taxon>Magnoliopsida</taxon>
        <taxon>Liliopsida</taxon>
        <taxon>Asparagales</taxon>
        <taxon>Orchidaceae</taxon>
        <taxon>Apostasioideae</taxon>
        <taxon>Apostasia</taxon>
    </lineage>
</organism>
<evidence type="ECO:0000256" key="3">
    <source>
        <dbReference type="ARBA" id="ARBA00023315"/>
    </source>
</evidence>
<dbReference type="OrthoDB" id="444127at2759"/>
<evidence type="ECO:0000256" key="2">
    <source>
        <dbReference type="ARBA" id="ARBA00022679"/>
    </source>
</evidence>
<dbReference type="AlphaFoldDB" id="A0A2I0A2E5"/>
<dbReference type="Pfam" id="PF02458">
    <property type="entry name" value="Transferase"/>
    <property type="match status" value="1"/>
</dbReference>
<name>A0A2I0A2E5_9ASPA</name>
<dbReference type="PANTHER" id="PTHR31147:SF1">
    <property type="entry name" value="ACYL TRANSFERASE 4"/>
    <property type="match status" value="1"/>
</dbReference>
<keyword evidence="5" id="KW-1185">Reference proteome</keyword>
<dbReference type="EMBL" id="KZ452037">
    <property type="protein sequence ID" value="PKA49693.1"/>
    <property type="molecule type" value="Genomic_DNA"/>
</dbReference>
<sequence length="432" mass="47103">MNIPVRKLAPTLIGASSATLDGELQLSFLDRSSTSSHFTDLILVYEAVAGEPPEDPAELIRTGMTRALVPYYPVAGRIFPSAADGELVVTCSSGGAGGVWFVEAAAGCSLKDANYLEPPLLISKEQLLPESSFREEERVTNTFMMQITRFRCGGVSVGISFNHILFDGVGAGQFTRAVADMARGLPVPAVEPIWHRESLDGKQNYPRKLVSSLKPLPGLEDDVAIDIPQSTVNQIKQQCMTENGRECTTFQVAAAVLWRCRARAIGGIGESRLQHHLVFVADIRRLILKELPAGGEGYYGNCIYHMRVSAPQDIVAEAPITEIVELIGEAKAGVEAKVWRFINGDGEEDPGKLPVEYGAVYVTDWRGLGFSEVDFGWGKPRSVVPLRDFSCFSLCNLLKPPPPRDGVRLFGNLVLKEHADAFLHEVKAFSTS</sequence>
<evidence type="ECO:0000313" key="4">
    <source>
        <dbReference type="EMBL" id="PKA49693.1"/>
    </source>
</evidence>
<dbReference type="InterPro" id="IPR050898">
    <property type="entry name" value="Plant_acyltransferase"/>
</dbReference>
<dbReference type="Gene3D" id="3.30.559.10">
    <property type="entry name" value="Chloramphenicol acetyltransferase-like domain"/>
    <property type="match status" value="2"/>
</dbReference>
<dbReference type="InterPro" id="IPR023213">
    <property type="entry name" value="CAT-like_dom_sf"/>
</dbReference>
<proteinExistence type="inferred from homology"/>
<evidence type="ECO:0000313" key="5">
    <source>
        <dbReference type="Proteomes" id="UP000236161"/>
    </source>
</evidence>
<dbReference type="PANTHER" id="PTHR31147">
    <property type="entry name" value="ACYL TRANSFERASE 4"/>
    <property type="match status" value="1"/>
</dbReference>
<keyword evidence="3 4" id="KW-0012">Acyltransferase</keyword>
<dbReference type="GO" id="GO:0102406">
    <property type="term" value="F:omega-hydroxypalmitate O-sinapoyl transferase activity"/>
    <property type="evidence" value="ECO:0007669"/>
    <property type="project" value="UniProtKB-EC"/>
</dbReference>
<evidence type="ECO:0000256" key="1">
    <source>
        <dbReference type="ARBA" id="ARBA00009861"/>
    </source>
</evidence>
<accession>A0A2I0A2E5</accession>
<comment type="similarity">
    <text evidence="1">Belongs to the plant acyltransferase family.</text>
</comment>